<dbReference type="InterPro" id="IPR036280">
    <property type="entry name" value="Multihaem_cyt_sf"/>
</dbReference>
<keyword evidence="7" id="KW-1185">Reference proteome</keyword>
<evidence type="ECO:0000256" key="2">
    <source>
        <dbReference type="SAM" id="MobiDB-lite"/>
    </source>
</evidence>
<gene>
    <name evidence="6" type="ORF">GPA27_03660</name>
</gene>
<comment type="caution">
    <text evidence="6">The sequence shown here is derived from an EMBL/GenBank/DDBJ whole genome shotgun (WGS) entry which is preliminary data.</text>
</comment>
<feature type="domain" description="Doubled CXXCH motif" evidence="4">
    <location>
        <begin position="176"/>
        <end position="218"/>
    </location>
</feature>
<evidence type="ECO:0000313" key="6">
    <source>
        <dbReference type="EMBL" id="NMF96489.1"/>
    </source>
</evidence>
<dbReference type="Gene3D" id="3.90.10.10">
    <property type="entry name" value="Cytochrome C3"/>
    <property type="match status" value="1"/>
</dbReference>
<accession>A0ABX1NB52</accession>
<dbReference type="NCBIfam" id="TIGR03508">
    <property type="entry name" value="decahem_SO"/>
    <property type="match status" value="1"/>
</dbReference>
<dbReference type="InterPro" id="IPR051829">
    <property type="entry name" value="Multiheme_Cytochr_ET"/>
</dbReference>
<protein>
    <submittedName>
        <fullName evidence="6">DmsE family decaheme c-type cytochrome</fullName>
    </submittedName>
</protein>
<dbReference type="PANTHER" id="PTHR35038:SF6">
    <property type="entry name" value="SURFACE LOCALIZED DECAHEME CYTOCHROME C LIPOPROTEIN"/>
    <property type="match status" value="1"/>
</dbReference>
<feature type="domain" description="Cytochrome c-type protein NrfB-like" evidence="5">
    <location>
        <begin position="71"/>
        <end position="151"/>
    </location>
</feature>
<evidence type="ECO:0000256" key="3">
    <source>
        <dbReference type="SAM" id="SignalP"/>
    </source>
</evidence>
<evidence type="ECO:0000259" key="5">
    <source>
        <dbReference type="Pfam" id="PF22678"/>
    </source>
</evidence>
<organism evidence="6 7">
    <name type="scientific">Aromatoleum toluolicum</name>
    <dbReference type="NCBI Taxonomy" id="90060"/>
    <lineage>
        <taxon>Bacteria</taxon>
        <taxon>Pseudomonadati</taxon>
        <taxon>Pseudomonadota</taxon>
        <taxon>Betaproteobacteria</taxon>
        <taxon>Rhodocyclales</taxon>
        <taxon>Rhodocyclaceae</taxon>
        <taxon>Aromatoleum</taxon>
    </lineage>
</organism>
<reference evidence="6 7" key="1">
    <citation type="submission" date="2019-12" db="EMBL/GenBank/DDBJ databases">
        <title>Comparative genomics gives insights into the taxonomy of the Azoarcus-Aromatoleum group and reveals separate origins of nif in the plant-associated Azoarcus and non-plant-associated Aromatoleum sub-groups.</title>
        <authorList>
            <person name="Lafos M."/>
            <person name="Maluk M."/>
            <person name="Batista M."/>
            <person name="Junghare M."/>
            <person name="Carmona M."/>
            <person name="Faoro H."/>
            <person name="Cruz L.M."/>
            <person name="Battistoni F."/>
            <person name="De Souza E."/>
            <person name="Pedrosa F."/>
            <person name="Chen W.-M."/>
            <person name="Poole P.S."/>
            <person name="Dixon R.A."/>
            <person name="James E.K."/>
        </authorList>
    </citation>
    <scope>NUCLEOTIDE SEQUENCE [LARGE SCALE GENOMIC DNA]</scope>
    <source>
        <strain evidence="6 7">T</strain>
    </source>
</reference>
<sequence length="332" mass="35564">MRSLLAVLACIGSVCSGAVYAADAPREAPKDIVLAGDAKCTSCHDEADAPGVLHIGKTKHGTRADGRTPTCTDCHGDSDKHVNHKGSDKPPKPDRTFDKQSATPVAERNAACLSCHQTDPKRHLWAGSTHERRDVACSSCHDTHAADDKVRDKRTQAEVCFACHKEQRAQVNRPSHHPIPEGKMSCSDCHNPHGTTGPKLLVKDSTNATCYTCHAEKRGPFVHNHAPVSEDCSNCHNPHGTVADAMLKTRPPFLCQQCHDPANHLGTIPGVAANTDLSRNVNGVVIPGQAAVQNNALNSVGITQGRACLNCHTEIHGSNSPANASKALRFWR</sequence>
<feature type="chain" id="PRO_5047111550" evidence="3">
    <location>
        <begin position="22"/>
        <end position="332"/>
    </location>
</feature>
<evidence type="ECO:0000256" key="1">
    <source>
        <dbReference type="ARBA" id="ARBA00022729"/>
    </source>
</evidence>
<dbReference type="Gene3D" id="1.10.287.3080">
    <property type="match status" value="1"/>
</dbReference>
<dbReference type="NCBIfam" id="TIGR01905">
    <property type="entry name" value="paired_CXXCH_1"/>
    <property type="match status" value="3"/>
</dbReference>
<feature type="signal peptide" evidence="3">
    <location>
        <begin position="1"/>
        <end position="21"/>
    </location>
</feature>
<name>A0ABX1NB52_9RHOO</name>
<feature type="compositionally biased region" description="Basic and acidic residues" evidence="2">
    <location>
        <begin position="76"/>
        <end position="98"/>
    </location>
</feature>
<feature type="domain" description="Doubled CXXCH motif" evidence="4">
    <location>
        <begin position="225"/>
        <end position="262"/>
    </location>
</feature>
<proteinExistence type="predicted"/>
<dbReference type="PANTHER" id="PTHR35038">
    <property type="entry name" value="DISSIMILATORY SULFITE REDUCTASE SIRA"/>
    <property type="match status" value="1"/>
</dbReference>
<dbReference type="Proteomes" id="UP000634522">
    <property type="component" value="Unassembled WGS sequence"/>
</dbReference>
<feature type="region of interest" description="Disordered" evidence="2">
    <location>
        <begin position="76"/>
        <end position="103"/>
    </location>
</feature>
<keyword evidence="1 3" id="KW-0732">Signal</keyword>
<dbReference type="Pfam" id="PF22678">
    <property type="entry name" value="Cytochrom_c_NrfB-like"/>
    <property type="match status" value="1"/>
</dbReference>
<dbReference type="InterPro" id="IPR053875">
    <property type="entry name" value="Cytochrom_c_NrfB-like_dom"/>
</dbReference>
<dbReference type="SUPFAM" id="SSF48695">
    <property type="entry name" value="Multiheme cytochromes"/>
    <property type="match status" value="2"/>
</dbReference>
<dbReference type="EMBL" id="WTVS01000005">
    <property type="protein sequence ID" value="NMF96489.1"/>
    <property type="molecule type" value="Genomic_DNA"/>
</dbReference>
<dbReference type="InterPro" id="IPR020015">
    <property type="entry name" value="Decahaem_cyt-c_DmsE"/>
</dbReference>
<dbReference type="Pfam" id="PF09699">
    <property type="entry name" value="Paired_CXXCH_1"/>
    <property type="match status" value="2"/>
</dbReference>
<evidence type="ECO:0000259" key="4">
    <source>
        <dbReference type="Pfam" id="PF09699"/>
    </source>
</evidence>
<evidence type="ECO:0000313" key="7">
    <source>
        <dbReference type="Proteomes" id="UP000634522"/>
    </source>
</evidence>
<dbReference type="InterPro" id="IPR010177">
    <property type="entry name" value="Paired_CXXCH_1"/>
</dbReference>